<dbReference type="KEGG" id="sami:SAMIE_1013700"/>
<organism evidence="2 3">
    <name type="scientific">Sphingobium amiense</name>
    <dbReference type="NCBI Taxonomy" id="135719"/>
    <lineage>
        <taxon>Bacteria</taxon>
        <taxon>Pseudomonadati</taxon>
        <taxon>Pseudomonadota</taxon>
        <taxon>Alphaproteobacteria</taxon>
        <taxon>Sphingomonadales</taxon>
        <taxon>Sphingomonadaceae</taxon>
        <taxon>Sphingobium</taxon>
    </lineage>
</organism>
<feature type="chain" id="PRO_5019857561" description="DUF4402 domain-containing protein" evidence="1">
    <location>
        <begin position="19"/>
        <end position="172"/>
    </location>
</feature>
<evidence type="ECO:0000313" key="3">
    <source>
        <dbReference type="Proteomes" id="UP000279959"/>
    </source>
</evidence>
<sequence length="172" mass="17756">MKMMIAISLMIGGAAAHANTVTPAPPMQTIAVPRAAPPPVFNPVPVGRAAMPVTRVTVRVLLGRETLWSGPLSIGASTARISLNEPVSGAEPCEQGARMAAMRQIEVMISGQPYSGAAAPYRLTARYTRPVDLGGCNGGTRGISIEQGFSLSGANPFVAEGDGGFRVEITAP</sequence>
<dbReference type="AlphaFoldDB" id="A0A494WC55"/>
<protein>
    <recommendedName>
        <fullName evidence="4">DUF4402 domain-containing protein</fullName>
    </recommendedName>
</protein>
<accession>A0A494WC55</accession>
<keyword evidence="3" id="KW-1185">Reference proteome</keyword>
<evidence type="ECO:0008006" key="4">
    <source>
        <dbReference type="Google" id="ProtNLM"/>
    </source>
</evidence>
<evidence type="ECO:0000256" key="1">
    <source>
        <dbReference type="SAM" id="SignalP"/>
    </source>
</evidence>
<keyword evidence="1" id="KW-0732">Signal</keyword>
<gene>
    <name evidence="2" type="ORF">SAMIE_1013700</name>
</gene>
<dbReference type="RefSeq" id="WP_066697143.1">
    <property type="nucleotide sequence ID" value="NZ_AP018664.1"/>
</dbReference>
<dbReference type="Proteomes" id="UP000279959">
    <property type="component" value="Chromosome"/>
</dbReference>
<reference evidence="2 3" key="1">
    <citation type="submission" date="2018-05" db="EMBL/GenBank/DDBJ databases">
        <title>Complete Genome Sequence of the Nonylphenol-Degrading Bacterium Sphingobium amiense DSM 16289T.</title>
        <authorList>
            <person name="Ootsuka M."/>
            <person name="Nishizawa T."/>
            <person name="Ohta H."/>
        </authorList>
    </citation>
    <scope>NUCLEOTIDE SEQUENCE [LARGE SCALE GENOMIC DNA]</scope>
    <source>
        <strain evidence="2 3">DSM 16289</strain>
    </source>
</reference>
<dbReference type="EMBL" id="AP018664">
    <property type="protein sequence ID" value="BBD97869.1"/>
    <property type="molecule type" value="Genomic_DNA"/>
</dbReference>
<feature type="signal peptide" evidence="1">
    <location>
        <begin position="1"/>
        <end position="18"/>
    </location>
</feature>
<evidence type="ECO:0000313" key="2">
    <source>
        <dbReference type="EMBL" id="BBD97869.1"/>
    </source>
</evidence>
<name>A0A494WC55_9SPHN</name>
<proteinExistence type="predicted"/>